<gene>
    <name evidence="2" type="ORF">K0U00_51205</name>
</gene>
<name>A0ABS7CNF8_9BACL</name>
<dbReference type="Gene3D" id="3.40.50.720">
    <property type="entry name" value="NAD(P)-binding Rossmann-like Domain"/>
    <property type="match status" value="1"/>
</dbReference>
<feature type="domain" description="Alanine dehydrogenase/pyridine nucleotide transhydrogenase NAD(H)-binding" evidence="1">
    <location>
        <begin position="1"/>
        <end position="96"/>
    </location>
</feature>
<proteinExistence type="predicted"/>
<protein>
    <submittedName>
        <fullName evidence="2">NAD-binding protein</fullName>
    </submittedName>
</protein>
<comment type="caution">
    <text evidence="2">The sequence shown here is derived from an EMBL/GenBank/DDBJ whole genome shotgun (WGS) entry which is preliminary data.</text>
</comment>
<feature type="non-terminal residue" evidence="2">
    <location>
        <position position="96"/>
    </location>
</feature>
<keyword evidence="3" id="KW-1185">Reference proteome</keyword>
<dbReference type="EMBL" id="JAHZIK010003953">
    <property type="protein sequence ID" value="MBW7462449.1"/>
    <property type="molecule type" value="Genomic_DNA"/>
</dbReference>
<accession>A0ABS7CNF8</accession>
<dbReference type="PANTHER" id="PTHR42795">
    <property type="entry name" value="ALANINE DEHYDROGENASE"/>
    <property type="match status" value="1"/>
</dbReference>
<feature type="non-terminal residue" evidence="2">
    <location>
        <position position="1"/>
    </location>
</feature>
<dbReference type="Pfam" id="PF01262">
    <property type="entry name" value="AlaDh_PNT_C"/>
    <property type="match status" value="1"/>
</dbReference>
<evidence type="ECO:0000259" key="1">
    <source>
        <dbReference type="SMART" id="SM01002"/>
    </source>
</evidence>
<organism evidence="2 3">
    <name type="scientific">Paenibacillus sepulcri</name>
    <dbReference type="NCBI Taxonomy" id="359917"/>
    <lineage>
        <taxon>Bacteria</taxon>
        <taxon>Bacillati</taxon>
        <taxon>Bacillota</taxon>
        <taxon>Bacilli</taxon>
        <taxon>Bacillales</taxon>
        <taxon>Paenibacillaceae</taxon>
        <taxon>Paenibacillus</taxon>
    </lineage>
</organism>
<reference evidence="2 3" key="1">
    <citation type="submission" date="2021-07" db="EMBL/GenBank/DDBJ databases">
        <title>Paenibacillus radiodurans sp. nov., isolated from the southeastern edge of Tengger Desert.</title>
        <authorList>
            <person name="Zhang G."/>
        </authorList>
    </citation>
    <scope>NUCLEOTIDE SEQUENCE [LARGE SCALE GENOMIC DNA]</scope>
    <source>
        <strain evidence="2 3">CCM 7311</strain>
    </source>
</reference>
<dbReference type="SMART" id="SM01002">
    <property type="entry name" value="AlaDh_PNT_C"/>
    <property type="match status" value="1"/>
</dbReference>
<dbReference type="InterPro" id="IPR007698">
    <property type="entry name" value="AlaDH/PNT_NAD(H)-bd"/>
</dbReference>
<evidence type="ECO:0000313" key="3">
    <source>
        <dbReference type="Proteomes" id="UP001519887"/>
    </source>
</evidence>
<dbReference type="InterPro" id="IPR036291">
    <property type="entry name" value="NAD(P)-bd_dom_sf"/>
</dbReference>
<dbReference type="SUPFAM" id="SSF51735">
    <property type="entry name" value="NAD(P)-binding Rossmann-fold domains"/>
    <property type="match status" value="1"/>
</dbReference>
<evidence type="ECO:0000313" key="2">
    <source>
        <dbReference type="EMBL" id="MBW7462449.1"/>
    </source>
</evidence>
<sequence length="96" mass="9875">GKGILLGSVPGVQPGEVVIVGGGMVGMNAAKRALGAGARVTVLDVSAERLRIIDDLFTGQVTTLMSNPYELERAVRKADLLIGAVLIPGARAPRLV</sequence>
<dbReference type="Proteomes" id="UP001519887">
    <property type="component" value="Unassembled WGS sequence"/>
</dbReference>
<dbReference type="PANTHER" id="PTHR42795:SF1">
    <property type="entry name" value="ALANINE DEHYDROGENASE"/>
    <property type="match status" value="1"/>
</dbReference>